<sequence>MLTRTLLNMSQTGNAKQDVINIDDFDKNYDSKEAILWYTRDSFLCKLLNKAFRTENIDIIFKFRFFIIDLHYQLSRLHAEFVELLQENFDYFTVFRAQQVPLDEL</sequence>
<dbReference type="Proteomes" id="UP000681722">
    <property type="component" value="Unassembled WGS sequence"/>
</dbReference>
<name>A0A815YBA3_9BILA</name>
<keyword evidence="3" id="KW-1185">Reference proteome</keyword>
<evidence type="ECO:0000313" key="2">
    <source>
        <dbReference type="EMBL" id="CAF4431139.1"/>
    </source>
</evidence>
<proteinExistence type="predicted"/>
<accession>A0A815YBA3</accession>
<gene>
    <name evidence="1" type="ORF">GPM918_LOCUS40235</name>
    <name evidence="2" type="ORF">SRO942_LOCUS41164</name>
</gene>
<evidence type="ECO:0000313" key="3">
    <source>
        <dbReference type="Proteomes" id="UP000663829"/>
    </source>
</evidence>
<reference evidence="1" key="1">
    <citation type="submission" date="2021-02" db="EMBL/GenBank/DDBJ databases">
        <authorList>
            <person name="Nowell W R."/>
        </authorList>
    </citation>
    <scope>NUCLEOTIDE SEQUENCE</scope>
</reference>
<comment type="caution">
    <text evidence="1">The sequence shown here is derived from an EMBL/GenBank/DDBJ whole genome shotgun (WGS) entry which is preliminary data.</text>
</comment>
<organism evidence="1 3">
    <name type="scientific">Didymodactylos carnosus</name>
    <dbReference type="NCBI Taxonomy" id="1234261"/>
    <lineage>
        <taxon>Eukaryota</taxon>
        <taxon>Metazoa</taxon>
        <taxon>Spiralia</taxon>
        <taxon>Gnathifera</taxon>
        <taxon>Rotifera</taxon>
        <taxon>Eurotatoria</taxon>
        <taxon>Bdelloidea</taxon>
        <taxon>Philodinida</taxon>
        <taxon>Philodinidae</taxon>
        <taxon>Didymodactylos</taxon>
    </lineage>
</organism>
<dbReference type="EMBL" id="CAJOBC010095226">
    <property type="protein sequence ID" value="CAF4431139.1"/>
    <property type="molecule type" value="Genomic_DNA"/>
</dbReference>
<dbReference type="AlphaFoldDB" id="A0A815YBA3"/>
<dbReference type="EMBL" id="CAJNOQ010029412">
    <property type="protein sequence ID" value="CAF1568544.1"/>
    <property type="molecule type" value="Genomic_DNA"/>
</dbReference>
<dbReference type="Proteomes" id="UP000663829">
    <property type="component" value="Unassembled WGS sequence"/>
</dbReference>
<protein>
    <submittedName>
        <fullName evidence="1">Uncharacterized protein</fullName>
    </submittedName>
</protein>
<evidence type="ECO:0000313" key="1">
    <source>
        <dbReference type="EMBL" id="CAF1568544.1"/>
    </source>
</evidence>